<protein>
    <submittedName>
        <fullName evidence="4">Predicted O-methyltransferase YrrM</fullName>
    </submittedName>
</protein>
<reference evidence="5" key="1">
    <citation type="submission" date="2016-10" db="EMBL/GenBank/DDBJ databases">
        <authorList>
            <person name="Varghese N."/>
            <person name="Submissions S."/>
        </authorList>
    </citation>
    <scope>NUCLEOTIDE SEQUENCE [LARGE SCALE GENOMIC DNA]</scope>
    <source>
        <strain evidence="5">CGMCC 1.6495</strain>
    </source>
</reference>
<dbReference type="AlphaFoldDB" id="A0A1H9WHS2"/>
<dbReference type="SUPFAM" id="SSF53335">
    <property type="entry name" value="S-adenosyl-L-methionine-dependent methyltransferases"/>
    <property type="match status" value="1"/>
</dbReference>
<evidence type="ECO:0000313" key="5">
    <source>
        <dbReference type="Proteomes" id="UP000198505"/>
    </source>
</evidence>
<name>A0A1H9WHS2_9GAMM</name>
<dbReference type="PROSITE" id="PS51682">
    <property type="entry name" value="SAM_OMT_I"/>
    <property type="match status" value="1"/>
</dbReference>
<keyword evidence="1 4" id="KW-0489">Methyltransferase</keyword>
<dbReference type="InterPro" id="IPR029063">
    <property type="entry name" value="SAM-dependent_MTases_sf"/>
</dbReference>
<evidence type="ECO:0000313" key="4">
    <source>
        <dbReference type="EMBL" id="SES33450.1"/>
    </source>
</evidence>
<accession>A0A1H9WHS2</accession>
<dbReference type="Proteomes" id="UP000198505">
    <property type="component" value="Unassembled WGS sequence"/>
</dbReference>
<dbReference type="InterPro" id="IPR002935">
    <property type="entry name" value="SAM_O-MeTrfase"/>
</dbReference>
<dbReference type="RefSeq" id="WP_092830757.1">
    <property type="nucleotide sequence ID" value="NZ_FOGS01000015.1"/>
</dbReference>
<organism evidence="4 5">
    <name type="scientific">Vreelandella subterranea</name>
    <dbReference type="NCBI Taxonomy" id="416874"/>
    <lineage>
        <taxon>Bacteria</taxon>
        <taxon>Pseudomonadati</taxon>
        <taxon>Pseudomonadota</taxon>
        <taxon>Gammaproteobacteria</taxon>
        <taxon>Oceanospirillales</taxon>
        <taxon>Halomonadaceae</taxon>
        <taxon>Vreelandella</taxon>
    </lineage>
</organism>
<dbReference type="STRING" id="416874.SAMN04487958_11519"/>
<keyword evidence="5" id="KW-1185">Reference proteome</keyword>
<proteinExistence type="predicted"/>
<dbReference type="CDD" id="cd02440">
    <property type="entry name" value="AdoMet_MTases"/>
    <property type="match status" value="1"/>
</dbReference>
<dbReference type="EMBL" id="FOGS01000015">
    <property type="protein sequence ID" value="SES33450.1"/>
    <property type="molecule type" value="Genomic_DNA"/>
</dbReference>
<dbReference type="PANTHER" id="PTHR43167">
    <property type="entry name" value="PUTATIVE (AFU_ORTHOLOGUE AFUA_6G01830)-RELATED"/>
    <property type="match status" value="1"/>
</dbReference>
<dbReference type="GO" id="GO:0008171">
    <property type="term" value="F:O-methyltransferase activity"/>
    <property type="evidence" value="ECO:0007669"/>
    <property type="project" value="InterPro"/>
</dbReference>
<dbReference type="PANTHER" id="PTHR43167:SF1">
    <property type="entry name" value="PUTATIVE (AFU_ORTHOLOGUE AFUA_6G01830)-RELATED"/>
    <property type="match status" value="1"/>
</dbReference>
<sequence>MSESLQALLVELEQFGQENDAAIAERPQRMLNITRDTGEFLLVLTQATNAQRVLEIGTSNGYSTLWLAQAAQKIGGHVTTIEQSDFKLELAAKNFERSGLSAFITQLRGEAGGLIGALHDESCDLIFLDSKRSAYVAWWPTLKRLLRRGGLLVVDNATSHADEMDSFMTLVSADADVTTCTVPVGNGQFLATRCAF</sequence>
<dbReference type="GO" id="GO:0032259">
    <property type="term" value="P:methylation"/>
    <property type="evidence" value="ECO:0007669"/>
    <property type="project" value="UniProtKB-KW"/>
</dbReference>
<keyword evidence="3" id="KW-0949">S-adenosyl-L-methionine</keyword>
<keyword evidence="2 4" id="KW-0808">Transferase</keyword>
<evidence type="ECO:0000256" key="2">
    <source>
        <dbReference type="ARBA" id="ARBA00022679"/>
    </source>
</evidence>
<evidence type="ECO:0000256" key="1">
    <source>
        <dbReference type="ARBA" id="ARBA00022603"/>
    </source>
</evidence>
<gene>
    <name evidence="4" type="ORF">SAMN04487958_11519</name>
</gene>
<dbReference type="Gene3D" id="3.40.50.150">
    <property type="entry name" value="Vaccinia Virus protein VP39"/>
    <property type="match status" value="1"/>
</dbReference>
<dbReference type="Pfam" id="PF01596">
    <property type="entry name" value="Methyltransf_3"/>
    <property type="match status" value="1"/>
</dbReference>
<evidence type="ECO:0000256" key="3">
    <source>
        <dbReference type="ARBA" id="ARBA00022691"/>
    </source>
</evidence>